<reference evidence="1" key="1">
    <citation type="submission" date="2020-10" db="EMBL/GenBank/DDBJ databases">
        <authorList>
            <person name="Gilroy R."/>
        </authorList>
    </citation>
    <scope>NUCLEOTIDE SEQUENCE</scope>
    <source>
        <strain evidence="1">ChiSjej3B21-11622</strain>
    </source>
</reference>
<sequence length="379" mass="43326">MNKKEISEIKRQFTGERCAITRITGCYVDGNKEKKLIFKEAFLSLPEEEIFKYFELFKKTLSGTLGKNLLNMEFPLSQELEGGTQDFLLKLKETKLKNDAMLELFYDRVIASYDYGENYLILLIHGAYDIPGRASDNLEMEDASTDVYDYLLCSICPVKLSKAGLCYDAEHNAITDRIRDWIVEMPSLGFLFPAFNDRNTDLHSLLYYTRNPEQLDVHLMDEVLGCTIPLTAKDQKETFNAIVEETFGSDCDFETVRSLHEHLTEMVEEKKEDPAPLALDKTEVKKLLSQCGADTEKLTEFEEKFDGSVGEKNAFLASNVTNLRKFEVKTPDVVIQVNPERADLVETREIDGRTYLMIEVNDSVEVNGISVHPLKRSRD</sequence>
<dbReference type="Pfam" id="PF14199">
    <property type="entry name" value="DUF4317"/>
    <property type="match status" value="1"/>
</dbReference>
<comment type="caution">
    <text evidence="1">The sequence shown here is derived from an EMBL/GenBank/DDBJ whole genome shotgun (WGS) entry which is preliminary data.</text>
</comment>
<gene>
    <name evidence="1" type="ORF">IAB26_06150</name>
</gene>
<dbReference type="AlphaFoldDB" id="A0A9D1D1U6"/>
<name>A0A9D1D1U6_9FIRM</name>
<evidence type="ECO:0000313" key="2">
    <source>
        <dbReference type="Proteomes" id="UP000886886"/>
    </source>
</evidence>
<dbReference type="InterPro" id="IPR025466">
    <property type="entry name" value="DUF4317"/>
</dbReference>
<protein>
    <submittedName>
        <fullName evidence="1">DUF4317 domain-containing protein</fullName>
    </submittedName>
</protein>
<evidence type="ECO:0000313" key="1">
    <source>
        <dbReference type="EMBL" id="HIQ96124.1"/>
    </source>
</evidence>
<reference evidence="1" key="2">
    <citation type="journal article" date="2021" name="PeerJ">
        <title>Extensive microbial diversity within the chicken gut microbiome revealed by metagenomics and culture.</title>
        <authorList>
            <person name="Gilroy R."/>
            <person name="Ravi A."/>
            <person name="Getino M."/>
            <person name="Pursley I."/>
            <person name="Horton D.L."/>
            <person name="Alikhan N.F."/>
            <person name="Baker D."/>
            <person name="Gharbi K."/>
            <person name="Hall N."/>
            <person name="Watson M."/>
            <person name="Adriaenssens E.M."/>
            <person name="Foster-Nyarko E."/>
            <person name="Jarju S."/>
            <person name="Secka A."/>
            <person name="Antonio M."/>
            <person name="Oren A."/>
            <person name="Chaudhuri R.R."/>
            <person name="La Ragione R."/>
            <person name="Hildebrand F."/>
            <person name="Pallen M.J."/>
        </authorList>
    </citation>
    <scope>NUCLEOTIDE SEQUENCE</scope>
    <source>
        <strain evidence="1">ChiSjej3B21-11622</strain>
    </source>
</reference>
<proteinExistence type="predicted"/>
<organism evidence="1 2">
    <name type="scientific">Candidatus Limivivens merdigallinarum</name>
    <dbReference type="NCBI Taxonomy" id="2840859"/>
    <lineage>
        <taxon>Bacteria</taxon>
        <taxon>Bacillati</taxon>
        <taxon>Bacillota</taxon>
        <taxon>Clostridia</taxon>
        <taxon>Lachnospirales</taxon>
        <taxon>Lachnospiraceae</taxon>
        <taxon>Lachnospiraceae incertae sedis</taxon>
        <taxon>Candidatus Limivivens</taxon>
    </lineage>
</organism>
<dbReference type="EMBL" id="DVFT01000092">
    <property type="protein sequence ID" value="HIQ96124.1"/>
    <property type="molecule type" value="Genomic_DNA"/>
</dbReference>
<dbReference type="Proteomes" id="UP000886886">
    <property type="component" value="Unassembled WGS sequence"/>
</dbReference>
<accession>A0A9D1D1U6</accession>